<sequence length="56" mass="6486">MSTIKHWLEEREQTLADITALIARQETDPIAIKAFDAEMDALLDRLYLIDNPKETK</sequence>
<name>A0A087BHA7_9BIFI</name>
<proteinExistence type="predicted"/>
<accession>A0A087BHA7</accession>
<protein>
    <submittedName>
        <fullName evidence="1">Uncharacterized protein</fullName>
    </submittedName>
</protein>
<dbReference type="AlphaFoldDB" id="A0A087BHA7"/>
<evidence type="ECO:0000313" key="1">
    <source>
        <dbReference type="EMBL" id="KFI70407.1"/>
    </source>
</evidence>
<dbReference type="STRING" id="78345.BMERY_0901"/>
<gene>
    <name evidence="1" type="ORF">BMERY_0901</name>
</gene>
<evidence type="ECO:0000313" key="2">
    <source>
        <dbReference type="Proteomes" id="UP000029060"/>
    </source>
</evidence>
<dbReference type="RefSeq" id="WP_156098210.1">
    <property type="nucleotide sequence ID" value="NZ_CAMJII010000013.1"/>
</dbReference>
<reference evidence="1 2" key="1">
    <citation type="submission" date="2014-03" db="EMBL/GenBank/DDBJ databases">
        <title>Genomics of Bifidobacteria.</title>
        <authorList>
            <person name="Ventura M."/>
            <person name="Milani C."/>
            <person name="Lugli G.A."/>
        </authorList>
    </citation>
    <scope>NUCLEOTIDE SEQUENCE [LARGE SCALE GENOMIC DNA]</scope>
    <source>
        <strain evidence="1 2">LMG 11341</strain>
    </source>
</reference>
<organism evidence="1 2">
    <name type="scientific">Bifidobacterium merycicum</name>
    <dbReference type="NCBI Taxonomy" id="78345"/>
    <lineage>
        <taxon>Bacteria</taxon>
        <taxon>Bacillati</taxon>
        <taxon>Actinomycetota</taxon>
        <taxon>Actinomycetes</taxon>
        <taxon>Bifidobacteriales</taxon>
        <taxon>Bifidobacteriaceae</taxon>
        <taxon>Bifidobacterium</taxon>
    </lineage>
</organism>
<dbReference type="EMBL" id="JGZC01000006">
    <property type="protein sequence ID" value="KFI70407.1"/>
    <property type="molecule type" value="Genomic_DNA"/>
</dbReference>
<keyword evidence="2" id="KW-1185">Reference proteome</keyword>
<dbReference type="Proteomes" id="UP000029060">
    <property type="component" value="Unassembled WGS sequence"/>
</dbReference>
<comment type="caution">
    <text evidence="1">The sequence shown here is derived from an EMBL/GenBank/DDBJ whole genome shotgun (WGS) entry which is preliminary data.</text>
</comment>